<evidence type="ECO:0000256" key="1">
    <source>
        <dbReference type="SAM" id="MobiDB-lite"/>
    </source>
</evidence>
<feature type="compositionally biased region" description="Low complexity" evidence="1">
    <location>
        <begin position="21"/>
        <end position="62"/>
    </location>
</feature>
<keyword evidence="3" id="KW-1185">Reference proteome</keyword>
<name>A0A1I2BVS0_9BACT</name>
<accession>A0A1I2BVS0</accession>
<dbReference type="AlphaFoldDB" id="A0A1I2BVS0"/>
<protein>
    <submittedName>
        <fullName evidence="2">Uncharacterized protein</fullName>
    </submittedName>
</protein>
<reference evidence="3" key="1">
    <citation type="submission" date="2016-10" db="EMBL/GenBank/DDBJ databases">
        <authorList>
            <person name="Varghese N."/>
            <person name="Submissions S."/>
        </authorList>
    </citation>
    <scope>NUCLEOTIDE SEQUENCE [LARGE SCALE GENOMIC DNA]</scope>
    <source>
        <strain evidence="3">ATCC 25963</strain>
    </source>
</reference>
<organism evidence="2 3">
    <name type="scientific">Nannocystis exedens</name>
    <dbReference type="NCBI Taxonomy" id="54"/>
    <lineage>
        <taxon>Bacteria</taxon>
        <taxon>Pseudomonadati</taxon>
        <taxon>Myxococcota</taxon>
        <taxon>Polyangia</taxon>
        <taxon>Nannocystales</taxon>
        <taxon>Nannocystaceae</taxon>
        <taxon>Nannocystis</taxon>
    </lineage>
</organism>
<feature type="region of interest" description="Disordered" evidence="1">
    <location>
        <begin position="19"/>
        <end position="62"/>
    </location>
</feature>
<dbReference type="RefSeq" id="WP_096329293.1">
    <property type="nucleotide sequence ID" value="NZ_FOMX01000016.1"/>
</dbReference>
<evidence type="ECO:0000313" key="2">
    <source>
        <dbReference type="EMBL" id="SFE60092.1"/>
    </source>
</evidence>
<gene>
    <name evidence="2" type="ORF">SAMN02745121_04806</name>
</gene>
<proteinExistence type="predicted"/>
<dbReference type="STRING" id="54.SAMN02745121_04806"/>
<dbReference type="EMBL" id="FOMX01000016">
    <property type="protein sequence ID" value="SFE60092.1"/>
    <property type="molecule type" value="Genomic_DNA"/>
</dbReference>
<dbReference type="Proteomes" id="UP000199400">
    <property type="component" value="Unassembled WGS sequence"/>
</dbReference>
<sequence length="250" mass="25519">MRLTLATIVTLACTACGPGKTTTTDSEPTTTLDPTSTSTTEGPTSTTTTTTTGTSPTTTGTPASCEAFLPDEILGDQTTITLTNVTDGPLWLTAVGCAGLPAMAIRDTEGKDHFVAPDPCFPPTCESLLEGECIRGCANCGVPAGLRLEPGASFSVLWAAADVEFMEMTAECAPGEGCAGECAASRERPAGSYDVTVSAFQQCLGTCDCVPPNPGGHCTLDGGIILSEELTVTVPLTFPDTLEIEVPLGG</sequence>
<evidence type="ECO:0000313" key="3">
    <source>
        <dbReference type="Proteomes" id="UP000199400"/>
    </source>
</evidence>